<dbReference type="InterPro" id="IPR023940">
    <property type="entry name" value="DHDPR_bac"/>
</dbReference>
<dbReference type="Gene3D" id="3.30.360.10">
    <property type="entry name" value="Dihydrodipicolinate Reductase, domain 2"/>
    <property type="match status" value="1"/>
</dbReference>
<dbReference type="Gene3D" id="3.40.50.720">
    <property type="entry name" value="NAD(P)-binding Rossmann-like Domain"/>
    <property type="match status" value="2"/>
</dbReference>
<evidence type="ECO:0000259" key="1">
    <source>
        <dbReference type="Pfam" id="PF05173"/>
    </source>
</evidence>
<accession>A0ABV4E119</accession>
<protein>
    <submittedName>
        <fullName evidence="2">4-hydroxy-tetrahydrodipicolinate reductase</fullName>
        <ecNumber evidence="2">1.17.1.8</ecNumber>
    </submittedName>
</protein>
<dbReference type="SUPFAM" id="SSF51735">
    <property type="entry name" value="NAD(P)-binding Rossmann-fold domains"/>
    <property type="match status" value="1"/>
</dbReference>
<reference evidence="2 3" key="1">
    <citation type="submission" date="2024-08" db="EMBL/GenBank/DDBJ databases">
        <title>Clostridium lapicellarii sp. nov., and Clostridium renhuaiense sp. nov., two species isolated from the mud in a fermentation cellar used for producing sauce-flavour Chinese liquors.</title>
        <authorList>
            <person name="Yang F."/>
            <person name="Wang H."/>
            <person name="Chen L.Q."/>
            <person name="Zhou N."/>
            <person name="Lu J.J."/>
            <person name="Pu X.X."/>
            <person name="Wan B."/>
            <person name="Wang L."/>
            <person name="Liu S.J."/>
        </authorList>
    </citation>
    <scope>NUCLEOTIDE SEQUENCE [LARGE SCALE GENOMIC DNA]</scope>
    <source>
        <strain evidence="2 3">MT-113</strain>
    </source>
</reference>
<dbReference type="EC" id="1.17.1.8" evidence="2"/>
<dbReference type="InterPro" id="IPR022663">
    <property type="entry name" value="DapB_C"/>
</dbReference>
<sequence>MNVLVTGPRGKMGRFIVKMVINTDGLNVVSAVAPTGRDYIGKDVGLVSGLGRSVGIEVDDNLEAVIEKCDVIIDYTIPEFSMEVIRKALKYKKDAPSGTAEEMGEIMANTLGKNLKDIAVFGRRGEGERVKGTVGFHSVRAGDISSSHKVMFGLMGERLEITHHAYNWECFARGACRAALFLKGKKPGAYGMKDVLNI</sequence>
<dbReference type="InterPro" id="IPR036291">
    <property type="entry name" value="NAD(P)-bd_dom_sf"/>
</dbReference>
<dbReference type="Proteomes" id="UP001565220">
    <property type="component" value="Unassembled WGS sequence"/>
</dbReference>
<keyword evidence="2" id="KW-0560">Oxidoreductase</keyword>
<dbReference type="CDD" id="cd02274">
    <property type="entry name" value="DHDPR_N"/>
    <property type="match status" value="1"/>
</dbReference>
<organism evidence="2 3">
    <name type="scientific">Clostridium lapidicellarium</name>
    <dbReference type="NCBI Taxonomy" id="3240931"/>
    <lineage>
        <taxon>Bacteria</taxon>
        <taxon>Bacillati</taxon>
        <taxon>Bacillota</taxon>
        <taxon>Clostridia</taxon>
        <taxon>Eubacteriales</taxon>
        <taxon>Clostridiaceae</taxon>
        <taxon>Clostridium</taxon>
    </lineage>
</organism>
<keyword evidence="3" id="KW-1185">Reference proteome</keyword>
<evidence type="ECO:0000313" key="2">
    <source>
        <dbReference type="EMBL" id="MEY8764857.1"/>
    </source>
</evidence>
<feature type="domain" description="Dihydrodipicolinate reductase C-terminal" evidence="1">
    <location>
        <begin position="77"/>
        <end position="196"/>
    </location>
</feature>
<dbReference type="RefSeq" id="WP_369869418.1">
    <property type="nucleotide sequence ID" value="NZ_JBGFFE010000031.1"/>
</dbReference>
<dbReference type="GO" id="GO:0008839">
    <property type="term" value="F:4-hydroxy-tetrahydrodipicolinate reductase"/>
    <property type="evidence" value="ECO:0007669"/>
    <property type="project" value="UniProtKB-EC"/>
</dbReference>
<evidence type="ECO:0000313" key="3">
    <source>
        <dbReference type="Proteomes" id="UP001565220"/>
    </source>
</evidence>
<dbReference type="Pfam" id="PF05173">
    <property type="entry name" value="DapB_C"/>
    <property type="match status" value="1"/>
</dbReference>
<dbReference type="PANTHER" id="PTHR20836:SF0">
    <property type="entry name" value="4-HYDROXY-TETRAHYDRODIPICOLINATE REDUCTASE 1, CHLOROPLASTIC-RELATED"/>
    <property type="match status" value="1"/>
</dbReference>
<comment type="caution">
    <text evidence="2">The sequence shown here is derived from an EMBL/GenBank/DDBJ whole genome shotgun (WGS) entry which is preliminary data.</text>
</comment>
<dbReference type="EMBL" id="JBGFFE010000031">
    <property type="protein sequence ID" value="MEY8764857.1"/>
    <property type="molecule type" value="Genomic_DNA"/>
</dbReference>
<gene>
    <name evidence="2" type="ORF">AB8S09_14640</name>
</gene>
<name>A0ABV4E119_9CLOT</name>
<dbReference type="PANTHER" id="PTHR20836">
    <property type="entry name" value="DIHYDRODIPICOLINATE REDUCTASE"/>
    <property type="match status" value="1"/>
</dbReference>
<proteinExistence type="predicted"/>